<feature type="compositionally biased region" description="Basic and acidic residues" evidence="1">
    <location>
        <begin position="33"/>
        <end position="51"/>
    </location>
</feature>
<gene>
    <name evidence="2" type="ORF">LSALG_LOCUS23916</name>
</gene>
<keyword evidence="3" id="KW-1185">Reference proteome</keyword>
<feature type="compositionally biased region" description="Polar residues" evidence="1">
    <location>
        <begin position="52"/>
        <end position="62"/>
    </location>
</feature>
<feature type="region of interest" description="Disordered" evidence="1">
    <location>
        <begin position="1"/>
        <end position="128"/>
    </location>
</feature>
<evidence type="ECO:0000313" key="3">
    <source>
        <dbReference type="Proteomes" id="UP001177003"/>
    </source>
</evidence>
<feature type="compositionally biased region" description="Polar residues" evidence="1">
    <location>
        <begin position="1"/>
        <end position="11"/>
    </location>
</feature>
<dbReference type="AlphaFoldDB" id="A0AA35Z259"/>
<proteinExistence type="predicted"/>
<protein>
    <submittedName>
        <fullName evidence="2">Uncharacterized protein</fullName>
    </submittedName>
</protein>
<dbReference type="Proteomes" id="UP001177003">
    <property type="component" value="Chromosome 5"/>
</dbReference>
<reference evidence="2" key="1">
    <citation type="submission" date="2023-04" db="EMBL/GenBank/DDBJ databases">
        <authorList>
            <person name="Vijverberg K."/>
            <person name="Xiong W."/>
            <person name="Schranz E."/>
        </authorList>
    </citation>
    <scope>NUCLEOTIDE SEQUENCE</scope>
</reference>
<evidence type="ECO:0000313" key="2">
    <source>
        <dbReference type="EMBL" id="CAI9284386.1"/>
    </source>
</evidence>
<evidence type="ECO:0000256" key="1">
    <source>
        <dbReference type="SAM" id="MobiDB-lite"/>
    </source>
</evidence>
<accession>A0AA35Z259</accession>
<sequence length="128" mass="14285">MLSRISESSNVLKEYRKHPSAGPIELTQAMVRSIEEADKPAKRGKKPETQKGEQVTKQTKGQTPKKRKYDKAAPSQDQLKKQKKPARRLILQSSSNTEYVPPKHKNAPPSESESESSEEEASGRGDTL</sequence>
<dbReference type="EMBL" id="OX465081">
    <property type="protein sequence ID" value="CAI9284386.1"/>
    <property type="molecule type" value="Genomic_DNA"/>
</dbReference>
<name>A0AA35Z259_LACSI</name>
<organism evidence="2 3">
    <name type="scientific">Lactuca saligna</name>
    <name type="common">Willowleaf lettuce</name>
    <dbReference type="NCBI Taxonomy" id="75948"/>
    <lineage>
        <taxon>Eukaryota</taxon>
        <taxon>Viridiplantae</taxon>
        <taxon>Streptophyta</taxon>
        <taxon>Embryophyta</taxon>
        <taxon>Tracheophyta</taxon>
        <taxon>Spermatophyta</taxon>
        <taxon>Magnoliopsida</taxon>
        <taxon>eudicotyledons</taxon>
        <taxon>Gunneridae</taxon>
        <taxon>Pentapetalae</taxon>
        <taxon>asterids</taxon>
        <taxon>campanulids</taxon>
        <taxon>Asterales</taxon>
        <taxon>Asteraceae</taxon>
        <taxon>Cichorioideae</taxon>
        <taxon>Cichorieae</taxon>
        <taxon>Lactucinae</taxon>
        <taxon>Lactuca</taxon>
    </lineage>
</organism>